<dbReference type="AlphaFoldDB" id="K9FY36"/>
<feature type="chain" id="PRO_5003928796" evidence="1">
    <location>
        <begin position="19"/>
        <end position="59"/>
    </location>
</feature>
<dbReference type="EMBL" id="AKCT01000296">
    <property type="protein sequence ID" value="EKV05941.1"/>
    <property type="molecule type" value="Genomic_DNA"/>
</dbReference>
<accession>K9FY36</accession>
<feature type="signal peptide" evidence="1">
    <location>
        <begin position="1"/>
        <end position="18"/>
    </location>
</feature>
<comment type="caution">
    <text evidence="2">The sequence shown here is derived from an EMBL/GenBank/DDBJ whole genome shotgun (WGS) entry which is preliminary data.</text>
</comment>
<organism evidence="2 3">
    <name type="scientific">Penicillium digitatum (strain PHI26 / CECT 20796)</name>
    <name type="common">Green mold</name>
    <dbReference type="NCBI Taxonomy" id="1170229"/>
    <lineage>
        <taxon>Eukaryota</taxon>
        <taxon>Fungi</taxon>
        <taxon>Dikarya</taxon>
        <taxon>Ascomycota</taxon>
        <taxon>Pezizomycotina</taxon>
        <taxon>Eurotiomycetes</taxon>
        <taxon>Eurotiomycetidae</taxon>
        <taxon>Eurotiales</taxon>
        <taxon>Aspergillaceae</taxon>
        <taxon>Penicillium</taxon>
    </lineage>
</organism>
<dbReference type="HOGENOM" id="CLU_2961540_0_0_1"/>
<dbReference type="InParanoid" id="K9FY36"/>
<dbReference type="Proteomes" id="UP000009882">
    <property type="component" value="Unassembled WGS sequence"/>
</dbReference>
<evidence type="ECO:0000313" key="2">
    <source>
        <dbReference type="EMBL" id="EKV05941.1"/>
    </source>
</evidence>
<protein>
    <submittedName>
        <fullName evidence="2">Uncharacterized protein</fullName>
    </submittedName>
</protein>
<keyword evidence="3" id="KW-1185">Reference proteome</keyword>
<gene>
    <name evidence="2" type="ORF">PDIG_81380</name>
</gene>
<dbReference type="OrthoDB" id="414175at2759"/>
<name>K9FY36_PEND2</name>
<keyword evidence="1" id="KW-0732">Signal</keyword>
<dbReference type="STRING" id="1170229.K9FY36"/>
<evidence type="ECO:0000256" key="1">
    <source>
        <dbReference type="SAM" id="SignalP"/>
    </source>
</evidence>
<evidence type="ECO:0000313" key="3">
    <source>
        <dbReference type="Proteomes" id="UP000009882"/>
    </source>
</evidence>
<reference evidence="3" key="1">
    <citation type="journal article" date="2012" name="BMC Genomics">
        <title>Genome sequence of the necrotrophic fungus Penicillium digitatum, the main postharvest pathogen of citrus.</title>
        <authorList>
            <person name="Marcet-Houben M."/>
            <person name="Ballester A.-R."/>
            <person name="de la Fuente B."/>
            <person name="Harries E."/>
            <person name="Marcos J.F."/>
            <person name="Gonzalez-Candelas L."/>
            <person name="Gabaldon T."/>
        </authorList>
    </citation>
    <scope>NUCLEOTIDE SEQUENCE [LARGE SCALE GENOMIC DNA]</scope>
    <source>
        <strain evidence="3">PHI26 / CECT 20796</strain>
    </source>
</reference>
<proteinExistence type="predicted"/>
<sequence>MTLLEHVFLWGACNLGAASVLELAEHFTAGWDNEKIQNWRANNRCETPMWMKPSLTRVF</sequence>